<sequence length="114" mass="12549">MTKRGRTFPEREDLPGEGEAQGDQDVDPIDWPSANNRPESNRTSVASYNSSLRRAPRDLGLIISSSSAMSHMPSMLISAVPESAEMDDSKFSESMPERWPCHGSGRRGLSIRGQ</sequence>
<feature type="region of interest" description="Disordered" evidence="1">
    <location>
        <begin position="1"/>
        <end position="51"/>
    </location>
</feature>
<reference evidence="2 3" key="1">
    <citation type="submission" date="2024-09" db="EMBL/GenBank/DDBJ databases">
        <title>Rethinking Asexuality: The Enigmatic Case of Functional Sexual Genes in Lepraria (Stereocaulaceae).</title>
        <authorList>
            <person name="Doellman M."/>
            <person name="Sun Y."/>
            <person name="Barcenas-Pena A."/>
            <person name="Lumbsch H.T."/>
            <person name="Grewe F."/>
        </authorList>
    </citation>
    <scope>NUCLEOTIDE SEQUENCE [LARGE SCALE GENOMIC DNA]</scope>
    <source>
        <strain evidence="2 3">Grewe 0041</strain>
    </source>
</reference>
<proteinExistence type="predicted"/>
<dbReference type="Proteomes" id="UP001590951">
    <property type="component" value="Unassembled WGS sequence"/>
</dbReference>
<keyword evidence="3" id="KW-1185">Reference proteome</keyword>
<protein>
    <submittedName>
        <fullName evidence="2">Uncharacterized protein</fullName>
    </submittedName>
</protein>
<organism evidence="2 3">
    <name type="scientific">Lepraria finkii</name>
    <dbReference type="NCBI Taxonomy" id="1340010"/>
    <lineage>
        <taxon>Eukaryota</taxon>
        <taxon>Fungi</taxon>
        <taxon>Dikarya</taxon>
        <taxon>Ascomycota</taxon>
        <taxon>Pezizomycotina</taxon>
        <taxon>Lecanoromycetes</taxon>
        <taxon>OSLEUM clade</taxon>
        <taxon>Lecanoromycetidae</taxon>
        <taxon>Lecanorales</taxon>
        <taxon>Lecanorineae</taxon>
        <taxon>Stereocaulaceae</taxon>
        <taxon>Lepraria</taxon>
    </lineage>
</organism>
<comment type="caution">
    <text evidence="2">The sequence shown here is derived from an EMBL/GenBank/DDBJ whole genome shotgun (WGS) entry which is preliminary data.</text>
</comment>
<name>A0ABR4B890_9LECA</name>
<evidence type="ECO:0000256" key="1">
    <source>
        <dbReference type="SAM" id="MobiDB-lite"/>
    </source>
</evidence>
<evidence type="ECO:0000313" key="3">
    <source>
        <dbReference type="Proteomes" id="UP001590951"/>
    </source>
</evidence>
<dbReference type="EMBL" id="JBHFEH010000017">
    <property type="protein sequence ID" value="KAL2054073.1"/>
    <property type="molecule type" value="Genomic_DNA"/>
</dbReference>
<feature type="region of interest" description="Disordered" evidence="1">
    <location>
        <begin position="87"/>
        <end position="114"/>
    </location>
</feature>
<feature type="compositionally biased region" description="Basic and acidic residues" evidence="1">
    <location>
        <begin position="87"/>
        <end position="100"/>
    </location>
</feature>
<evidence type="ECO:0000313" key="2">
    <source>
        <dbReference type="EMBL" id="KAL2054073.1"/>
    </source>
</evidence>
<feature type="compositionally biased region" description="Polar residues" evidence="1">
    <location>
        <begin position="33"/>
        <end position="51"/>
    </location>
</feature>
<gene>
    <name evidence="2" type="ORF">ABVK25_005612</name>
</gene>
<accession>A0ABR4B890</accession>